<dbReference type="PROSITE" id="PS50932">
    <property type="entry name" value="HTH_LACI_2"/>
    <property type="match status" value="1"/>
</dbReference>
<comment type="caution">
    <text evidence="6">The sequence shown here is derived from an EMBL/GenBank/DDBJ whole genome shotgun (WGS) entry which is preliminary data.</text>
</comment>
<dbReference type="CDD" id="cd06291">
    <property type="entry name" value="PBP1_Qymf-like"/>
    <property type="match status" value="1"/>
</dbReference>
<protein>
    <submittedName>
        <fullName evidence="6">LacI family DNA-binding transcriptional regulator</fullName>
    </submittedName>
</protein>
<dbReference type="AlphaFoldDB" id="A0A7X5HTP7"/>
<keyword evidence="7" id="KW-1185">Reference proteome</keyword>
<evidence type="ECO:0000256" key="2">
    <source>
        <dbReference type="ARBA" id="ARBA00023015"/>
    </source>
</evidence>
<keyword evidence="4" id="KW-0804">Transcription</keyword>
<accession>A0A7X5HTP7</accession>
<dbReference type="CDD" id="cd01392">
    <property type="entry name" value="HTH_LacI"/>
    <property type="match status" value="1"/>
</dbReference>
<keyword evidence="2" id="KW-0805">Transcription regulation</keyword>
<sequence>MASIRDVAKKANVAACTVSRVLNGSASVAEETRQRIEQAMKELNYIPNELARGMFKQRAGIVAMLVPSIRHPFFSSLADQIEKELYQQGYKMMLCSTGDDIAREREYMKTFRSNIVDGVIMGVSNLKDEEYEAFQKPLVMLDHKVNEEIPVVVSDHRTGGILAAQKFLEGGCRNIIHICGLDAPEVLSFQSHRALEEILSARGVQVKAVEIKWSNFDFDGYLELAKMILEKNPEIDGIMAADLPAVAFLKAARQIGRKVPETLCVVAYDGTYVVDTNLLDITTIVQPVKEIANRSIGVLVDLLEGRPAKPAMNMLEVSLREGNTTKSRIPS</sequence>
<evidence type="ECO:0000256" key="1">
    <source>
        <dbReference type="ARBA" id="ARBA00022491"/>
    </source>
</evidence>
<dbReference type="EMBL" id="JAAEEH010000003">
    <property type="protein sequence ID" value="NDL66471.1"/>
    <property type="molecule type" value="Genomic_DNA"/>
</dbReference>
<evidence type="ECO:0000256" key="4">
    <source>
        <dbReference type="ARBA" id="ARBA00023163"/>
    </source>
</evidence>
<evidence type="ECO:0000259" key="5">
    <source>
        <dbReference type="PROSITE" id="PS50932"/>
    </source>
</evidence>
<dbReference type="GO" id="GO:0003700">
    <property type="term" value="F:DNA-binding transcription factor activity"/>
    <property type="evidence" value="ECO:0007669"/>
    <property type="project" value="TreeGrafter"/>
</dbReference>
<dbReference type="Pfam" id="PF13377">
    <property type="entry name" value="Peripla_BP_3"/>
    <property type="match status" value="1"/>
</dbReference>
<dbReference type="SMART" id="SM00354">
    <property type="entry name" value="HTH_LACI"/>
    <property type="match status" value="1"/>
</dbReference>
<dbReference type="Proteomes" id="UP000461585">
    <property type="component" value="Unassembled WGS sequence"/>
</dbReference>
<dbReference type="Pfam" id="PF00356">
    <property type="entry name" value="LacI"/>
    <property type="match status" value="1"/>
</dbReference>
<dbReference type="InterPro" id="IPR010982">
    <property type="entry name" value="Lambda_DNA-bd_dom_sf"/>
</dbReference>
<dbReference type="InterPro" id="IPR028082">
    <property type="entry name" value="Peripla_BP_I"/>
</dbReference>
<reference evidence="6 7" key="1">
    <citation type="submission" date="2020-01" db="EMBL/GenBank/DDBJ databases">
        <title>Anaeroalcalibacter tamaniensis gen. nov., sp. nov., moderately halophilic strictly anaerobic fermenter bacterium from mud volcano of Taman peninsula.</title>
        <authorList>
            <person name="Frolova A."/>
            <person name="Merkel A.Y."/>
            <person name="Slobodkin A.I."/>
        </authorList>
    </citation>
    <scope>NUCLEOTIDE SEQUENCE [LARGE SCALE GENOMIC DNA]</scope>
    <source>
        <strain evidence="6 7">F-3ap</strain>
    </source>
</reference>
<dbReference type="SUPFAM" id="SSF47413">
    <property type="entry name" value="lambda repressor-like DNA-binding domains"/>
    <property type="match status" value="1"/>
</dbReference>
<dbReference type="InterPro" id="IPR046335">
    <property type="entry name" value="LacI/GalR-like_sensor"/>
</dbReference>
<gene>
    <name evidence="6" type="ORF">GXN74_01745</name>
</gene>
<keyword evidence="3 6" id="KW-0238">DNA-binding</keyword>
<dbReference type="RefSeq" id="WP_162369202.1">
    <property type="nucleotide sequence ID" value="NZ_JAAEEH010000003.1"/>
</dbReference>
<dbReference type="InterPro" id="IPR000843">
    <property type="entry name" value="HTH_LacI"/>
</dbReference>
<dbReference type="SUPFAM" id="SSF53822">
    <property type="entry name" value="Periplasmic binding protein-like I"/>
    <property type="match status" value="1"/>
</dbReference>
<dbReference type="GO" id="GO:0000976">
    <property type="term" value="F:transcription cis-regulatory region binding"/>
    <property type="evidence" value="ECO:0007669"/>
    <property type="project" value="TreeGrafter"/>
</dbReference>
<dbReference type="Gene3D" id="1.10.260.40">
    <property type="entry name" value="lambda repressor-like DNA-binding domains"/>
    <property type="match status" value="1"/>
</dbReference>
<proteinExistence type="predicted"/>
<name>A0A7X5HTP7_9FIRM</name>
<feature type="domain" description="HTH lacI-type" evidence="5">
    <location>
        <begin position="2"/>
        <end position="56"/>
    </location>
</feature>
<evidence type="ECO:0000313" key="6">
    <source>
        <dbReference type="EMBL" id="NDL66471.1"/>
    </source>
</evidence>
<evidence type="ECO:0000256" key="3">
    <source>
        <dbReference type="ARBA" id="ARBA00023125"/>
    </source>
</evidence>
<dbReference type="PANTHER" id="PTHR30146">
    <property type="entry name" value="LACI-RELATED TRANSCRIPTIONAL REPRESSOR"/>
    <property type="match status" value="1"/>
</dbReference>
<keyword evidence="1" id="KW-0678">Repressor</keyword>
<evidence type="ECO:0000313" key="7">
    <source>
        <dbReference type="Proteomes" id="UP000461585"/>
    </source>
</evidence>
<organism evidence="6 7">
    <name type="scientific">Anaerotalea alkaliphila</name>
    <dbReference type="NCBI Taxonomy" id="2662126"/>
    <lineage>
        <taxon>Bacteria</taxon>
        <taxon>Bacillati</taxon>
        <taxon>Bacillota</taxon>
        <taxon>Clostridia</taxon>
        <taxon>Eubacteriales</taxon>
        <taxon>Anaerotalea</taxon>
    </lineage>
</organism>
<dbReference type="Gene3D" id="3.40.50.2300">
    <property type="match status" value="2"/>
</dbReference>
<dbReference type="PANTHER" id="PTHR30146:SF95">
    <property type="entry name" value="RIBOSE OPERON REPRESSOR"/>
    <property type="match status" value="1"/>
</dbReference>